<comment type="caution">
    <text evidence="1">The sequence shown here is derived from an EMBL/GenBank/DDBJ whole genome shotgun (WGS) entry which is preliminary data.</text>
</comment>
<sequence>MSLDDHPCLHCGACCHEYRVEFSVYELQSMGGLVPDALAHEVNGNRWRMNGTARRPVRCDALTGCLGETSVCGIYEQRPSACRSFEMGSERCNEARARHGLAPLPTPWPDLPQAA</sequence>
<dbReference type="EMBL" id="BAABBP010000001">
    <property type="protein sequence ID" value="GAA3981019.1"/>
    <property type="molecule type" value="Genomic_DNA"/>
</dbReference>
<organism evidence="1 2">
    <name type="scientific">Comamonas faecalis</name>
    <dbReference type="NCBI Taxonomy" id="1387849"/>
    <lineage>
        <taxon>Bacteria</taxon>
        <taxon>Pseudomonadati</taxon>
        <taxon>Pseudomonadota</taxon>
        <taxon>Betaproteobacteria</taxon>
        <taxon>Burkholderiales</taxon>
        <taxon>Comamonadaceae</taxon>
        <taxon>Comamonas</taxon>
    </lineage>
</organism>
<accession>A0ABP7QH38</accession>
<dbReference type="Pfam" id="PF03692">
    <property type="entry name" value="CxxCxxCC"/>
    <property type="match status" value="1"/>
</dbReference>
<proteinExistence type="predicted"/>
<gene>
    <name evidence="1" type="ORF">GCM10022279_00820</name>
</gene>
<evidence type="ECO:0000313" key="1">
    <source>
        <dbReference type="EMBL" id="GAA3981019.1"/>
    </source>
</evidence>
<protein>
    <submittedName>
        <fullName evidence="1">YkgJ family cysteine cluster protein</fullName>
    </submittedName>
</protein>
<keyword evidence="2" id="KW-1185">Reference proteome</keyword>
<dbReference type="Proteomes" id="UP001501627">
    <property type="component" value="Unassembled WGS sequence"/>
</dbReference>
<reference evidence="2" key="1">
    <citation type="journal article" date="2019" name="Int. J. Syst. Evol. Microbiol.">
        <title>The Global Catalogue of Microorganisms (GCM) 10K type strain sequencing project: providing services to taxonomists for standard genome sequencing and annotation.</title>
        <authorList>
            <consortium name="The Broad Institute Genomics Platform"/>
            <consortium name="The Broad Institute Genome Sequencing Center for Infectious Disease"/>
            <person name="Wu L."/>
            <person name="Ma J."/>
        </authorList>
    </citation>
    <scope>NUCLEOTIDE SEQUENCE [LARGE SCALE GENOMIC DNA]</scope>
    <source>
        <strain evidence="2">JCM 17561</strain>
    </source>
</reference>
<name>A0ABP7QH38_9BURK</name>
<evidence type="ECO:0000313" key="2">
    <source>
        <dbReference type="Proteomes" id="UP001501627"/>
    </source>
</evidence>
<dbReference type="RefSeq" id="WP_103043574.1">
    <property type="nucleotide sequence ID" value="NZ_BAABBP010000001.1"/>
</dbReference>
<dbReference type="InterPro" id="IPR005358">
    <property type="entry name" value="Puta_zinc/iron-chelating_dom"/>
</dbReference>